<dbReference type="AlphaFoldDB" id="A0A9D3XS84"/>
<evidence type="ECO:0000313" key="2">
    <source>
        <dbReference type="Proteomes" id="UP000827986"/>
    </source>
</evidence>
<dbReference type="Proteomes" id="UP000827986">
    <property type="component" value="Unassembled WGS sequence"/>
</dbReference>
<reference evidence="1" key="1">
    <citation type="submission" date="2021-09" db="EMBL/GenBank/DDBJ databases">
        <title>The genome of Mauremys mutica provides insights into the evolution of semi-aquatic lifestyle.</title>
        <authorList>
            <person name="Gong S."/>
            <person name="Gao Y."/>
        </authorList>
    </citation>
    <scope>NUCLEOTIDE SEQUENCE</scope>
    <source>
        <strain evidence="1">MM-2020</strain>
        <tissue evidence="1">Muscle</tissue>
    </source>
</reference>
<sequence>MQSVLDLYVQKTCCPALSGMQQAPGLVQARGGRDHPQTTLHWGWDLNCVSHEPSFTRPRTCRWFYLWNSDTWWLGRLITEGNCLVNIPKAGSQPQSLFNMGGLRLNTNSLLLHLSA</sequence>
<keyword evidence="2" id="KW-1185">Reference proteome</keyword>
<comment type="caution">
    <text evidence="1">The sequence shown here is derived from an EMBL/GenBank/DDBJ whole genome shotgun (WGS) entry which is preliminary data.</text>
</comment>
<evidence type="ECO:0000313" key="1">
    <source>
        <dbReference type="EMBL" id="KAH1184448.1"/>
    </source>
</evidence>
<name>A0A9D3XS84_9SAUR</name>
<organism evidence="1 2">
    <name type="scientific">Mauremys mutica</name>
    <name type="common">yellowpond turtle</name>
    <dbReference type="NCBI Taxonomy" id="74926"/>
    <lineage>
        <taxon>Eukaryota</taxon>
        <taxon>Metazoa</taxon>
        <taxon>Chordata</taxon>
        <taxon>Craniata</taxon>
        <taxon>Vertebrata</taxon>
        <taxon>Euteleostomi</taxon>
        <taxon>Archelosauria</taxon>
        <taxon>Testudinata</taxon>
        <taxon>Testudines</taxon>
        <taxon>Cryptodira</taxon>
        <taxon>Durocryptodira</taxon>
        <taxon>Testudinoidea</taxon>
        <taxon>Geoemydidae</taxon>
        <taxon>Geoemydinae</taxon>
        <taxon>Mauremys</taxon>
    </lineage>
</organism>
<protein>
    <submittedName>
        <fullName evidence="1">Uncharacterized protein</fullName>
    </submittedName>
</protein>
<dbReference type="EMBL" id="JAHDVG010000465">
    <property type="protein sequence ID" value="KAH1184448.1"/>
    <property type="molecule type" value="Genomic_DNA"/>
</dbReference>
<gene>
    <name evidence="1" type="ORF">KIL84_015064</name>
</gene>
<accession>A0A9D3XS84</accession>
<proteinExistence type="predicted"/>